<keyword evidence="3" id="KW-0134">Cell wall</keyword>
<sequence length="390" mass="42922">MAARWILVMCLLICIVESHARHNGLKFFNVKSHGAIADGKTDNSAAFLKAWGEACNWDGWASILVIPHGTYMLKQVVFTGPCKGWTTFEIRGVLKAPIDRPTSSELTWINFRYVNQLNVNGGGTLNGQGALVWGHKPVFMTMGFAFVTNSNVHNLRSSNSQNVHFTMFASENMTFANLTLTAPRDSPNTDGIKIGKSQGITIKDVYIATGDDCIAILSDTKNVTISDVFCGPGHGISVGSLGKNDDEVDVKDISIKNCTFYGTLNGLRIKTWASPLNHTLKVSNIVYEDIFFNDVKHPIIINQEYCPGHHCGNMVPSRVQISDVRYKNIQGSCKGDIAVSFKCSEKMPCQNITMEDINVWSIKGSKRRLTNYCSHANGASYGKQIPLSCI</sequence>
<evidence type="ECO:0000256" key="9">
    <source>
        <dbReference type="RuleBase" id="RU361169"/>
    </source>
</evidence>
<gene>
    <name evidence="11" type="ORF">RIF29_15397</name>
</gene>
<dbReference type="InterPro" id="IPR006626">
    <property type="entry name" value="PbH1"/>
</dbReference>
<dbReference type="InterPro" id="IPR012334">
    <property type="entry name" value="Pectin_lyas_fold"/>
</dbReference>
<evidence type="ECO:0000256" key="3">
    <source>
        <dbReference type="ARBA" id="ARBA00022512"/>
    </source>
</evidence>
<comment type="subcellular location">
    <subcellularLocation>
        <location evidence="1">Secreted</location>
        <location evidence="1">Cell wall</location>
    </subcellularLocation>
</comment>
<evidence type="ECO:0000256" key="5">
    <source>
        <dbReference type="ARBA" id="ARBA00022801"/>
    </source>
</evidence>
<dbReference type="SUPFAM" id="SSF51126">
    <property type="entry name" value="Pectin lyase-like"/>
    <property type="match status" value="1"/>
</dbReference>
<dbReference type="AlphaFoldDB" id="A0AAN9IDJ3"/>
<keyword evidence="5 9" id="KW-0378">Hydrolase</keyword>
<evidence type="ECO:0000256" key="6">
    <source>
        <dbReference type="ARBA" id="ARBA00023295"/>
    </source>
</evidence>
<evidence type="ECO:0000256" key="8">
    <source>
        <dbReference type="PROSITE-ProRule" id="PRU10052"/>
    </source>
</evidence>
<evidence type="ECO:0000256" key="1">
    <source>
        <dbReference type="ARBA" id="ARBA00004191"/>
    </source>
</evidence>
<organism evidence="11 12">
    <name type="scientific">Crotalaria pallida</name>
    <name type="common">Smooth rattlebox</name>
    <name type="synonym">Crotalaria striata</name>
    <dbReference type="NCBI Taxonomy" id="3830"/>
    <lineage>
        <taxon>Eukaryota</taxon>
        <taxon>Viridiplantae</taxon>
        <taxon>Streptophyta</taxon>
        <taxon>Embryophyta</taxon>
        <taxon>Tracheophyta</taxon>
        <taxon>Spermatophyta</taxon>
        <taxon>Magnoliopsida</taxon>
        <taxon>eudicotyledons</taxon>
        <taxon>Gunneridae</taxon>
        <taxon>Pentapetalae</taxon>
        <taxon>rosids</taxon>
        <taxon>fabids</taxon>
        <taxon>Fabales</taxon>
        <taxon>Fabaceae</taxon>
        <taxon>Papilionoideae</taxon>
        <taxon>50 kb inversion clade</taxon>
        <taxon>genistoids sensu lato</taxon>
        <taxon>core genistoids</taxon>
        <taxon>Crotalarieae</taxon>
        <taxon>Crotalaria</taxon>
    </lineage>
</organism>
<dbReference type="FunFam" id="2.160.20.10:FF:000004">
    <property type="entry name" value="Pectin lyase-like superfamily protein"/>
    <property type="match status" value="1"/>
</dbReference>
<proteinExistence type="inferred from homology"/>
<dbReference type="GO" id="GO:0004650">
    <property type="term" value="F:polygalacturonase activity"/>
    <property type="evidence" value="ECO:0007669"/>
    <property type="project" value="InterPro"/>
</dbReference>
<accession>A0AAN9IDJ3</accession>
<dbReference type="GO" id="GO:0005975">
    <property type="term" value="P:carbohydrate metabolic process"/>
    <property type="evidence" value="ECO:0007669"/>
    <property type="project" value="InterPro"/>
</dbReference>
<evidence type="ECO:0000313" key="11">
    <source>
        <dbReference type="EMBL" id="KAK7274314.1"/>
    </source>
</evidence>
<dbReference type="PANTHER" id="PTHR31375">
    <property type="match status" value="1"/>
</dbReference>
<evidence type="ECO:0000256" key="2">
    <source>
        <dbReference type="ARBA" id="ARBA00008834"/>
    </source>
</evidence>
<dbReference type="Proteomes" id="UP001372338">
    <property type="component" value="Unassembled WGS sequence"/>
</dbReference>
<keyword evidence="6 9" id="KW-0326">Glycosidase</keyword>
<keyword evidence="12" id="KW-1185">Reference proteome</keyword>
<protein>
    <recommendedName>
        <fullName evidence="13">Polygalacturonase</fullName>
    </recommendedName>
</protein>
<evidence type="ECO:0000313" key="12">
    <source>
        <dbReference type="Proteomes" id="UP001372338"/>
    </source>
</evidence>
<dbReference type="PROSITE" id="PS00502">
    <property type="entry name" value="POLYGALACTURONASE"/>
    <property type="match status" value="1"/>
</dbReference>
<keyword evidence="4" id="KW-0964">Secreted</keyword>
<dbReference type="EMBL" id="JAYWIO010000003">
    <property type="protein sequence ID" value="KAK7274314.1"/>
    <property type="molecule type" value="Genomic_DNA"/>
</dbReference>
<evidence type="ECO:0000256" key="7">
    <source>
        <dbReference type="ARBA" id="ARBA00023316"/>
    </source>
</evidence>
<comment type="similarity">
    <text evidence="2 9">Belongs to the glycosyl hydrolase 28 family.</text>
</comment>
<dbReference type="GO" id="GO:0071555">
    <property type="term" value="P:cell wall organization"/>
    <property type="evidence" value="ECO:0007669"/>
    <property type="project" value="UniProtKB-KW"/>
</dbReference>
<feature type="active site" evidence="8">
    <location>
        <position position="234"/>
    </location>
</feature>
<dbReference type="Gene3D" id="2.160.20.10">
    <property type="entry name" value="Single-stranded right-handed beta-helix, Pectin lyase-like"/>
    <property type="match status" value="1"/>
</dbReference>
<comment type="caution">
    <text evidence="11">The sequence shown here is derived from an EMBL/GenBank/DDBJ whole genome shotgun (WGS) entry which is preliminary data.</text>
</comment>
<name>A0AAN9IDJ3_CROPI</name>
<keyword evidence="7" id="KW-0961">Cell wall biogenesis/degradation</keyword>
<feature type="chain" id="PRO_5042913610" description="Polygalacturonase" evidence="10">
    <location>
        <begin position="21"/>
        <end position="390"/>
    </location>
</feature>
<evidence type="ECO:0008006" key="13">
    <source>
        <dbReference type="Google" id="ProtNLM"/>
    </source>
</evidence>
<dbReference type="SMART" id="SM00710">
    <property type="entry name" value="PbH1"/>
    <property type="match status" value="4"/>
</dbReference>
<feature type="signal peptide" evidence="10">
    <location>
        <begin position="1"/>
        <end position="20"/>
    </location>
</feature>
<dbReference type="InterPro" id="IPR000743">
    <property type="entry name" value="Glyco_hydro_28"/>
</dbReference>
<dbReference type="InterPro" id="IPR011050">
    <property type="entry name" value="Pectin_lyase_fold/virulence"/>
</dbReference>
<evidence type="ECO:0000256" key="10">
    <source>
        <dbReference type="SAM" id="SignalP"/>
    </source>
</evidence>
<keyword evidence="10" id="KW-0732">Signal</keyword>
<dbReference type="Pfam" id="PF00295">
    <property type="entry name" value="Glyco_hydro_28"/>
    <property type="match status" value="1"/>
</dbReference>
<evidence type="ECO:0000256" key="4">
    <source>
        <dbReference type="ARBA" id="ARBA00022525"/>
    </source>
</evidence>
<reference evidence="11 12" key="1">
    <citation type="submission" date="2024-01" db="EMBL/GenBank/DDBJ databases">
        <title>The genomes of 5 underutilized Papilionoideae crops provide insights into root nodulation and disease resistanc.</title>
        <authorList>
            <person name="Yuan L."/>
        </authorList>
    </citation>
    <scope>NUCLEOTIDE SEQUENCE [LARGE SCALE GENOMIC DNA]</scope>
    <source>
        <strain evidence="11">ZHUSHIDOU_FW_LH</strain>
        <tissue evidence="11">Leaf</tissue>
    </source>
</reference>